<keyword evidence="11 15" id="KW-0067">ATP-binding</keyword>
<proteinExistence type="inferred from homology"/>
<dbReference type="Proteomes" id="UP000241639">
    <property type="component" value="Unassembled WGS sequence"/>
</dbReference>
<sequence>METIQLNYRHIPTPDTPLSMAIGYFDGVHLGHQAVIKQAVDVAKASQATAAVMTFDPHPREVLGKKNGINQYLTPLPEKLDQFQRLGVERVYVMQFNRAFAALSKEAFVQDVLLPLGVNSVSVGYNFNFGRGAEGKPEDLSLLGQGRIQVEVVGPVDWDGQPVSSSRLRTYLDQGEVEKAISILGRPYGLRGHVIPGDQRGRTIGYPTANLSVKEPYRIPATGVYVIEVYRGESSFPGMMNVGFRPTFAKDNPSLRLEAHLFDFSGDLYGEELTAVFLHRLRGEERFASVEALVDQLRSDERNARAWLSGRGESSFTSS</sequence>
<dbReference type="PANTHER" id="PTHR22749">
    <property type="entry name" value="RIBOFLAVIN KINASE/FMN ADENYLYLTRANSFERASE"/>
    <property type="match status" value="1"/>
</dbReference>
<protein>
    <recommendedName>
        <fullName evidence="15">Riboflavin biosynthesis protein</fullName>
    </recommendedName>
    <domain>
        <recommendedName>
            <fullName evidence="15">Riboflavin kinase</fullName>
            <ecNumber evidence="15">2.7.1.26</ecNumber>
        </recommendedName>
        <alternativeName>
            <fullName evidence="15">Flavokinase</fullName>
        </alternativeName>
    </domain>
    <domain>
        <recommendedName>
            <fullName evidence="15">FMN adenylyltransferase</fullName>
            <ecNumber evidence="15">2.7.7.2</ecNumber>
        </recommendedName>
        <alternativeName>
            <fullName evidence="15">FAD pyrophosphorylase</fullName>
        </alternativeName>
        <alternativeName>
            <fullName evidence="15">FAD synthase</fullName>
        </alternativeName>
    </domain>
</protein>
<comment type="catalytic activity">
    <reaction evidence="13 15">
        <text>riboflavin + ATP = FMN + ADP + H(+)</text>
        <dbReference type="Rhea" id="RHEA:14357"/>
        <dbReference type="ChEBI" id="CHEBI:15378"/>
        <dbReference type="ChEBI" id="CHEBI:30616"/>
        <dbReference type="ChEBI" id="CHEBI:57986"/>
        <dbReference type="ChEBI" id="CHEBI:58210"/>
        <dbReference type="ChEBI" id="CHEBI:456216"/>
        <dbReference type="EC" id="2.7.1.26"/>
    </reaction>
</comment>
<evidence type="ECO:0000256" key="14">
    <source>
        <dbReference type="ARBA" id="ARBA00049494"/>
    </source>
</evidence>
<evidence type="ECO:0000256" key="4">
    <source>
        <dbReference type="ARBA" id="ARBA00022630"/>
    </source>
</evidence>
<dbReference type="Pfam" id="PF01687">
    <property type="entry name" value="Flavokinase"/>
    <property type="match status" value="1"/>
</dbReference>
<accession>A0A2T4ZAR5</accession>
<dbReference type="GO" id="GO:0003919">
    <property type="term" value="F:FMN adenylyltransferase activity"/>
    <property type="evidence" value="ECO:0007669"/>
    <property type="project" value="UniProtKB-UniRule"/>
</dbReference>
<keyword evidence="10 15" id="KW-0274">FAD</keyword>
<dbReference type="InterPro" id="IPR023468">
    <property type="entry name" value="Riboflavin_kinase"/>
</dbReference>
<evidence type="ECO:0000256" key="12">
    <source>
        <dbReference type="ARBA" id="ARBA00023268"/>
    </source>
</evidence>
<dbReference type="SMART" id="SM00904">
    <property type="entry name" value="Flavokinase"/>
    <property type="match status" value="1"/>
</dbReference>
<keyword evidence="5 15" id="KW-0288">FMN</keyword>
<dbReference type="GO" id="GO:0006747">
    <property type="term" value="P:FAD biosynthetic process"/>
    <property type="evidence" value="ECO:0007669"/>
    <property type="project" value="UniProtKB-UniRule"/>
</dbReference>
<gene>
    <name evidence="17" type="ORF">C8J48_1556</name>
</gene>
<dbReference type="GO" id="GO:0009398">
    <property type="term" value="P:FMN biosynthetic process"/>
    <property type="evidence" value="ECO:0007669"/>
    <property type="project" value="UniProtKB-UniRule"/>
</dbReference>
<evidence type="ECO:0000313" key="17">
    <source>
        <dbReference type="EMBL" id="PTM58957.1"/>
    </source>
</evidence>
<keyword evidence="12" id="KW-0511">Multifunctional enzyme</keyword>
<dbReference type="RefSeq" id="WP_107725697.1">
    <property type="nucleotide sequence ID" value="NZ_PZZP01000001.1"/>
</dbReference>
<dbReference type="GO" id="GO:0008531">
    <property type="term" value="F:riboflavin kinase activity"/>
    <property type="evidence" value="ECO:0007669"/>
    <property type="project" value="UniProtKB-UniRule"/>
</dbReference>
<comment type="caution">
    <text evidence="17">The sequence shown here is derived from an EMBL/GenBank/DDBJ whole genome shotgun (WGS) entry which is preliminary data.</text>
</comment>
<dbReference type="InterPro" id="IPR004821">
    <property type="entry name" value="Cyt_trans-like"/>
</dbReference>
<dbReference type="NCBIfam" id="TIGR00083">
    <property type="entry name" value="ribF"/>
    <property type="match status" value="1"/>
</dbReference>
<evidence type="ECO:0000256" key="9">
    <source>
        <dbReference type="ARBA" id="ARBA00022777"/>
    </source>
</evidence>
<keyword evidence="8 15" id="KW-0547">Nucleotide-binding</keyword>
<dbReference type="Gene3D" id="3.40.50.620">
    <property type="entry name" value="HUPs"/>
    <property type="match status" value="1"/>
</dbReference>
<dbReference type="GO" id="GO:0009231">
    <property type="term" value="P:riboflavin biosynthetic process"/>
    <property type="evidence" value="ECO:0007669"/>
    <property type="project" value="InterPro"/>
</dbReference>
<dbReference type="NCBIfam" id="NF004160">
    <property type="entry name" value="PRK05627.1-3"/>
    <property type="match status" value="1"/>
</dbReference>
<name>A0A2T4ZAR5_9BACL</name>
<evidence type="ECO:0000256" key="7">
    <source>
        <dbReference type="ARBA" id="ARBA00022695"/>
    </source>
</evidence>
<comment type="similarity">
    <text evidence="15">Belongs to the ribF family.</text>
</comment>
<evidence type="ECO:0000313" key="18">
    <source>
        <dbReference type="Proteomes" id="UP000241639"/>
    </source>
</evidence>
<keyword evidence="18" id="KW-1185">Reference proteome</keyword>
<evidence type="ECO:0000256" key="3">
    <source>
        <dbReference type="ARBA" id="ARBA00005201"/>
    </source>
</evidence>
<dbReference type="UniPathway" id="UPA00276">
    <property type="reaction ID" value="UER00406"/>
</dbReference>
<evidence type="ECO:0000256" key="15">
    <source>
        <dbReference type="PIRNR" id="PIRNR004491"/>
    </source>
</evidence>
<evidence type="ECO:0000256" key="5">
    <source>
        <dbReference type="ARBA" id="ARBA00022643"/>
    </source>
</evidence>
<dbReference type="InterPro" id="IPR023465">
    <property type="entry name" value="Riboflavin_kinase_dom_sf"/>
</dbReference>
<evidence type="ECO:0000256" key="1">
    <source>
        <dbReference type="ARBA" id="ARBA00002121"/>
    </source>
</evidence>
<dbReference type="OrthoDB" id="9803667at2"/>
<dbReference type="Pfam" id="PF06574">
    <property type="entry name" value="FAD_syn"/>
    <property type="match status" value="1"/>
</dbReference>
<dbReference type="GO" id="GO:0005524">
    <property type="term" value="F:ATP binding"/>
    <property type="evidence" value="ECO:0007669"/>
    <property type="project" value="UniProtKB-UniRule"/>
</dbReference>
<dbReference type="FunFam" id="3.40.50.620:FF:000021">
    <property type="entry name" value="Riboflavin biosynthesis protein"/>
    <property type="match status" value="1"/>
</dbReference>
<evidence type="ECO:0000256" key="6">
    <source>
        <dbReference type="ARBA" id="ARBA00022679"/>
    </source>
</evidence>
<comment type="function">
    <text evidence="1">Catalyzes the phosphorylation of riboflavin to FMN followed by the adenylation of FMN to FAD.</text>
</comment>
<dbReference type="InterPro" id="IPR015864">
    <property type="entry name" value="FAD_synthase"/>
</dbReference>
<dbReference type="InterPro" id="IPR002606">
    <property type="entry name" value="Riboflavin_kinase_bac"/>
</dbReference>
<comment type="pathway">
    <text evidence="3 15">Cofactor biosynthesis; FMN biosynthesis; FMN from riboflavin (ATP route): step 1/1.</text>
</comment>
<evidence type="ECO:0000256" key="10">
    <source>
        <dbReference type="ARBA" id="ARBA00022827"/>
    </source>
</evidence>
<dbReference type="CDD" id="cd02064">
    <property type="entry name" value="FAD_synthetase_N"/>
    <property type="match status" value="1"/>
</dbReference>
<dbReference type="InterPro" id="IPR014729">
    <property type="entry name" value="Rossmann-like_a/b/a_fold"/>
</dbReference>
<comment type="catalytic activity">
    <reaction evidence="14 15">
        <text>FMN + ATP + H(+) = FAD + diphosphate</text>
        <dbReference type="Rhea" id="RHEA:17237"/>
        <dbReference type="ChEBI" id="CHEBI:15378"/>
        <dbReference type="ChEBI" id="CHEBI:30616"/>
        <dbReference type="ChEBI" id="CHEBI:33019"/>
        <dbReference type="ChEBI" id="CHEBI:57692"/>
        <dbReference type="ChEBI" id="CHEBI:58210"/>
        <dbReference type="EC" id="2.7.7.2"/>
    </reaction>
</comment>
<keyword evidence="7 15" id="KW-0548">Nucleotidyltransferase</keyword>
<dbReference type="SUPFAM" id="SSF52374">
    <property type="entry name" value="Nucleotidylyl transferase"/>
    <property type="match status" value="1"/>
</dbReference>
<keyword evidence="9 15" id="KW-0418">Kinase</keyword>
<dbReference type="Gene3D" id="2.40.30.30">
    <property type="entry name" value="Riboflavin kinase-like"/>
    <property type="match status" value="1"/>
</dbReference>
<evidence type="ECO:0000256" key="2">
    <source>
        <dbReference type="ARBA" id="ARBA00004726"/>
    </source>
</evidence>
<dbReference type="AlphaFoldDB" id="A0A2T4ZAR5"/>
<dbReference type="UniPathway" id="UPA00277">
    <property type="reaction ID" value="UER00407"/>
</dbReference>
<dbReference type="InterPro" id="IPR015865">
    <property type="entry name" value="Riboflavin_kinase_bac/euk"/>
</dbReference>
<dbReference type="FunFam" id="2.40.30.30:FF:000003">
    <property type="entry name" value="Riboflavin biosynthesis protein"/>
    <property type="match status" value="1"/>
</dbReference>
<dbReference type="PANTHER" id="PTHR22749:SF6">
    <property type="entry name" value="RIBOFLAVIN KINASE"/>
    <property type="match status" value="1"/>
</dbReference>
<dbReference type="PIRSF" id="PIRSF004491">
    <property type="entry name" value="FAD_Synth"/>
    <property type="match status" value="1"/>
</dbReference>
<evidence type="ECO:0000256" key="8">
    <source>
        <dbReference type="ARBA" id="ARBA00022741"/>
    </source>
</evidence>
<dbReference type="EC" id="2.7.7.2" evidence="15"/>
<evidence type="ECO:0000259" key="16">
    <source>
        <dbReference type="SMART" id="SM00904"/>
    </source>
</evidence>
<dbReference type="EMBL" id="PZZP01000001">
    <property type="protein sequence ID" value="PTM58957.1"/>
    <property type="molecule type" value="Genomic_DNA"/>
</dbReference>
<evidence type="ECO:0000256" key="13">
    <source>
        <dbReference type="ARBA" id="ARBA00047880"/>
    </source>
</evidence>
<reference evidence="17 18" key="1">
    <citation type="submission" date="2018-04" db="EMBL/GenBank/DDBJ databases">
        <title>Genomic Encyclopedia of Archaeal and Bacterial Type Strains, Phase II (KMG-II): from individual species to whole genera.</title>
        <authorList>
            <person name="Goeker M."/>
        </authorList>
    </citation>
    <scope>NUCLEOTIDE SEQUENCE [LARGE SCALE GENOMIC DNA]</scope>
    <source>
        <strain evidence="17 18">DSM 45169</strain>
    </source>
</reference>
<keyword evidence="6 15" id="KW-0808">Transferase</keyword>
<dbReference type="SUPFAM" id="SSF82114">
    <property type="entry name" value="Riboflavin kinase-like"/>
    <property type="match status" value="1"/>
</dbReference>
<dbReference type="EC" id="2.7.1.26" evidence="15"/>
<evidence type="ECO:0000256" key="11">
    <source>
        <dbReference type="ARBA" id="ARBA00022840"/>
    </source>
</evidence>
<keyword evidence="4 15" id="KW-0285">Flavoprotein</keyword>
<dbReference type="NCBIfam" id="TIGR00125">
    <property type="entry name" value="cyt_tran_rel"/>
    <property type="match status" value="1"/>
</dbReference>
<feature type="domain" description="Riboflavin kinase" evidence="16">
    <location>
        <begin position="183"/>
        <end position="309"/>
    </location>
</feature>
<comment type="pathway">
    <text evidence="2 15">Cofactor biosynthesis; FAD biosynthesis; FAD from FMN: step 1/1.</text>
</comment>
<organism evidence="17 18">
    <name type="scientific">Desmospora activa DSM 45169</name>
    <dbReference type="NCBI Taxonomy" id="1121389"/>
    <lineage>
        <taxon>Bacteria</taxon>
        <taxon>Bacillati</taxon>
        <taxon>Bacillota</taxon>
        <taxon>Bacilli</taxon>
        <taxon>Bacillales</taxon>
        <taxon>Thermoactinomycetaceae</taxon>
        <taxon>Desmospora</taxon>
    </lineage>
</organism>